<dbReference type="EMBL" id="BARS01027089">
    <property type="protein sequence ID" value="GAG07952.1"/>
    <property type="molecule type" value="Genomic_DNA"/>
</dbReference>
<protein>
    <submittedName>
        <fullName evidence="2">Uncharacterized protein</fullName>
    </submittedName>
</protein>
<evidence type="ECO:0000256" key="1">
    <source>
        <dbReference type="SAM" id="MobiDB-lite"/>
    </source>
</evidence>
<proteinExistence type="predicted"/>
<reference evidence="2" key="1">
    <citation type="journal article" date="2014" name="Front. Microbiol.">
        <title>High frequency of phylogenetically diverse reductive dehalogenase-homologous genes in deep subseafloor sedimentary metagenomes.</title>
        <authorList>
            <person name="Kawai M."/>
            <person name="Futagami T."/>
            <person name="Toyoda A."/>
            <person name="Takaki Y."/>
            <person name="Nishi S."/>
            <person name="Hori S."/>
            <person name="Arai W."/>
            <person name="Tsubouchi T."/>
            <person name="Morono Y."/>
            <person name="Uchiyama I."/>
            <person name="Ito T."/>
            <person name="Fujiyama A."/>
            <person name="Inagaki F."/>
            <person name="Takami H."/>
        </authorList>
    </citation>
    <scope>NUCLEOTIDE SEQUENCE</scope>
    <source>
        <strain evidence="2">Expedition CK06-06</strain>
    </source>
</reference>
<accession>X0V9G0</accession>
<organism evidence="2">
    <name type="scientific">marine sediment metagenome</name>
    <dbReference type="NCBI Taxonomy" id="412755"/>
    <lineage>
        <taxon>unclassified sequences</taxon>
        <taxon>metagenomes</taxon>
        <taxon>ecological metagenomes</taxon>
    </lineage>
</organism>
<comment type="caution">
    <text evidence="2">The sequence shown here is derived from an EMBL/GenBank/DDBJ whole genome shotgun (WGS) entry which is preliminary data.</text>
</comment>
<evidence type="ECO:0000313" key="2">
    <source>
        <dbReference type="EMBL" id="GAG07952.1"/>
    </source>
</evidence>
<gene>
    <name evidence="2" type="ORF">S01H1_42587</name>
</gene>
<sequence>MASAASLSRRDRSSAVEMVAASSRGSSTGSGKWGTVTVASSLAWAASARSAWDGGQDGIDLREVG</sequence>
<feature type="non-terminal residue" evidence="2">
    <location>
        <position position="65"/>
    </location>
</feature>
<feature type="region of interest" description="Disordered" evidence="1">
    <location>
        <begin position="1"/>
        <end position="32"/>
    </location>
</feature>
<name>X0V9G0_9ZZZZ</name>
<dbReference type="AlphaFoldDB" id="X0V9G0"/>